<sequence>MRSRTPLTLFLVVSGLALLAVGAALSFSPATLHALNGVELGGDASLLSEIRAPGAALLATGALTIAAVFVSRLAYPALIAGAVVYVAYGLGRILSIAVDGMPASPLVVVTFVELALGALSIFMLSRYFPSARQAVLPA</sequence>
<organism evidence="2 3">
    <name type="scientific">Sinosporangium siamense</name>
    <dbReference type="NCBI Taxonomy" id="1367973"/>
    <lineage>
        <taxon>Bacteria</taxon>
        <taxon>Bacillati</taxon>
        <taxon>Actinomycetota</taxon>
        <taxon>Actinomycetes</taxon>
        <taxon>Streptosporangiales</taxon>
        <taxon>Streptosporangiaceae</taxon>
        <taxon>Sinosporangium</taxon>
    </lineage>
</organism>
<dbReference type="Proteomes" id="UP000606172">
    <property type="component" value="Unassembled WGS sequence"/>
</dbReference>
<evidence type="ECO:0000313" key="2">
    <source>
        <dbReference type="EMBL" id="GII96962.1"/>
    </source>
</evidence>
<keyword evidence="3" id="KW-1185">Reference proteome</keyword>
<dbReference type="RefSeq" id="WP_204032215.1">
    <property type="nucleotide sequence ID" value="NZ_BOOW01000053.1"/>
</dbReference>
<dbReference type="InterPro" id="IPR025597">
    <property type="entry name" value="DUF4345"/>
</dbReference>
<reference evidence="2" key="1">
    <citation type="submission" date="2021-01" db="EMBL/GenBank/DDBJ databases">
        <title>Whole genome shotgun sequence of Sinosporangium siamense NBRC 109515.</title>
        <authorList>
            <person name="Komaki H."/>
            <person name="Tamura T."/>
        </authorList>
    </citation>
    <scope>NUCLEOTIDE SEQUENCE</scope>
    <source>
        <strain evidence="2">NBRC 109515</strain>
    </source>
</reference>
<gene>
    <name evidence="2" type="ORF">Ssi02_71930</name>
</gene>
<accession>A0A919VBV9</accession>
<comment type="caution">
    <text evidence="2">The sequence shown here is derived from an EMBL/GenBank/DDBJ whole genome shotgun (WGS) entry which is preliminary data.</text>
</comment>
<dbReference type="EMBL" id="BOOW01000053">
    <property type="protein sequence ID" value="GII96962.1"/>
    <property type="molecule type" value="Genomic_DNA"/>
</dbReference>
<feature type="transmembrane region" description="Helical" evidence="1">
    <location>
        <begin position="50"/>
        <end position="70"/>
    </location>
</feature>
<evidence type="ECO:0008006" key="4">
    <source>
        <dbReference type="Google" id="ProtNLM"/>
    </source>
</evidence>
<keyword evidence="1" id="KW-1133">Transmembrane helix</keyword>
<keyword evidence="1" id="KW-0472">Membrane</keyword>
<protein>
    <recommendedName>
        <fullName evidence="4">DUF4345 domain-containing protein</fullName>
    </recommendedName>
</protein>
<evidence type="ECO:0000256" key="1">
    <source>
        <dbReference type="SAM" id="Phobius"/>
    </source>
</evidence>
<dbReference type="Pfam" id="PF14248">
    <property type="entry name" value="DUF4345"/>
    <property type="match status" value="1"/>
</dbReference>
<name>A0A919VBV9_9ACTN</name>
<keyword evidence="1" id="KW-0812">Transmembrane</keyword>
<proteinExistence type="predicted"/>
<feature type="transmembrane region" description="Helical" evidence="1">
    <location>
        <begin position="103"/>
        <end position="124"/>
    </location>
</feature>
<feature type="transmembrane region" description="Helical" evidence="1">
    <location>
        <begin position="77"/>
        <end position="97"/>
    </location>
</feature>
<dbReference type="AlphaFoldDB" id="A0A919VBV9"/>
<evidence type="ECO:0000313" key="3">
    <source>
        <dbReference type="Proteomes" id="UP000606172"/>
    </source>
</evidence>